<comment type="caution">
    <text evidence="2">The sequence shown here is derived from an EMBL/GenBank/DDBJ whole genome shotgun (WGS) entry which is preliminary data.</text>
</comment>
<dbReference type="GO" id="GO:0001907">
    <property type="term" value="P:symbiont-mediated killing of host cell"/>
    <property type="evidence" value="ECO:0007669"/>
    <property type="project" value="InterPro"/>
</dbReference>
<keyword evidence="3" id="KW-1185">Reference proteome</keyword>
<keyword evidence="1" id="KW-0472">Membrane</keyword>
<evidence type="ECO:0000256" key="1">
    <source>
        <dbReference type="SAM" id="Phobius"/>
    </source>
</evidence>
<dbReference type="Proteomes" id="UP000195840">
    <property type="component" value="Unassembled WGS sequence"/>
</dbReference>
<sequence length="88" mass="10000">MKNMQERIADNATYGGGIGSVLFSLINYLAPSEWMVLGIIVGIITTIIGCASGVWFKCQRQKLLREYLNRKNKNLTDEEMQILMSEDR</sequence>
<keyword evidence="1" id="KW-1133">Transmembrane helix</keyword>
<dbReference type="RefSeq" id="WP_057634756.1">
    <property type="nucleotide sequence ID" value="NZ_CAWMTE010000014.1"/>
</dbReference>
<feature type="transmembrane region" description="Helical" evidence="1">
    <location>
        <begin position="36"/>
        <end position="56"/>
    </location>
</feature>
<dbReference type="AlphaFoldDB" id="A0AB73NNM9"/>
<name>A0AB73NNM9_YERKR</name>
<feature type="transmembrane region" description="Helical" evidence="1">
    <location>
        <begin position="12"/>
        <end position="30"/>
    </location>
</feature>
<accession>A0AB73NNM9</accession>
<dbReference type="EMBL" id="NHOG01000001">
    <property type="protein sequence ID" value="OVZ83869.1"/>
    <property type="molecule type" value="Genomic_DNA"/>
</dbReference>
<reference evidence="2 3" key="1">
    <citation type="submission" date="2017-05" db="EMBL/GenBank/DDBJ databases">
        <title>Whole genome sequencing of Yersinia kristensenii.</title>
        <authorList>
            <person name="Campioni F."/>
        </authorList>
    </citation>
    <scope>NUCLEOTIDE SEQUENCE [LARGE SCALE GENOMIC DNA]</scope>
    <source>
        <strain evidence="2 3">CFSAN060538</strain>
    </source>
</reference>
<dbReference type="Pfam" id="PF04971">
    <property type="entry name" value="Phage_holin_2_1"/>
    <property type="match status" value="1"/>
</dbReference>
<keyword evidence="1" id="KW-0812">Transmembrane</keyword>
<gene>
    <name evidence="2" type="ORF">CBW52_01735</name>
</gene>
<evidence type="ECO:0000313" key="3">
    <source>
        <dbReference type="Proteomes" id="UP000195840"/>
    </source>
</evidence>
<dbReference type="InterPro" id="IPR007054">
    <property type="entry name" value="Lysis_S"/>
</dbReference>
<dbReference type="GO" id="GO:0140911">
    <property type="term" value="F:pore-forming activity"/>
    <property type="evidence" value="ECO:0007669"/>
    <property type="project" value="InterPro"/>
</dbReference>
<evidence type="ECO:0000313" key="2">
    <source>
        <dbReference type="EMBL" id="OVZ83869.1"/>
    </source>
</evidence>
<proteinExistence type="predicted"/>
<organism evidence="2 3">
    <name type="scientific">Yersinia kristensenii</name>
    <dbReference type="NCBI Taxonomy" id="28152"/>
    <lineage>
        <taxon>Bacteria</taxon>
        <taxon>Pseudomonadati</taxon>
        <taxon>Pseudomonadota</taxon>
        <taxon>Gammaproteobacteria</taxon>
        <taxon>Enterobacterales</taxon>
        <taxon>Yersiniaceae</taxon>
        <taxon>Yersinia</taxon>
    </lineage>
</organism>
<protein>
    <submittedName>
        <fullName evidence="2">Lysis protein</fullName>
    </submittedName>
</protein>